<dbReference type="EMBL" id="CAFZ01000243">
    <property type="protein sequence ID" value="CCA73672.1"/>
    <property type="molecule type" value="Genomic_DNA"/>
</dbReference>
<name>G4TQT1_SERID</name>
<dbReference type="AlphaFoldDB" id="G4TQT1"/>
<dbReference type="InParanoid" id="G4TQT1"/>
<organism evidence="1 2">
    <name type="scientific">Serendipita indica (strain DSM 11827)</name>
    <name type="common">Root endophyte fungus</name>
    <name type="synonym">Piriformospora indica</name>
    <dbReference type="NCBI Taxonomy" id="1109443"/>
    <lineage>
        <taxon>Eukaryota</taxon>
        <taxon>Fungi</taxon>
        <taxon>Dikarya</taxon>
        <taxon>Basidiomycota</taxon>
        <taxon>Agaricomycotina</taxon>
        <taxon>Agaricomycetes</taxon>
        <taxon>Sebacinales</taxon>
        <taxon>Serendipitaceae</taxon>
        <taxon>Serendipita</taxon>
    </lineage>
</organism>
<comment type="caution">
    <text evidence="1">The sequence shown here is derived from an EMBL/GenBank/DDBJ whole genome shotgun (WGS) entry which is preliminary data.</text>
</comment>
<gene>
    <name evidence="1" type="ORF">PIIN_07625</name>
</gene>
<accession>G4TQT1</accession>
<protein>
    <submittedName>
        <fullName evidence="1">Uncharacterized protein</fullName>
    </submittedName>
</protein>
<evidence type="ECO:0000313" key="1">
    <source>
        <dbReference type="EMBL" id="CCA73672.1"/>
    </source>
</evidence>
<dbReference type="Proteomes" id="UP000007148">
    <property type="component" value="Unassembled WGS sequence"/>
</dbReference>
<keyword evidence="2" id="KW-1185">Reference proteome</keyword>
<reference evidence="1 2" key="1">
    <citation type="journal article" date="2011" name="PLoS Pathog.">
        <title>Endophytic Life Strategies Decoded by Genome and Transcriptome Analyses of the Mutualistic Root Symbiont Piriformospora indica.</title>
        <authorList>
            <person name="Zuccaro A."/>
            <person name="Lahrmann U."/>
            <person name="Guldener U."/>
            <person name="Langen G."/>
            <person name="Pfiffi S."/>
            <person name="Biedenkopf D."/>
            <person name="Wong P."/>
            <person name="Samans B."/>
            <person name="Grimm C."/>
            <person name="Basiewicz M."/>
            <person name="Murat C."/>
            <person name="Martin F."/>
            <person name="Kogel K.H."/>
        </authorList>
    </citation>
    <scope>NUCLEOTIDE SEQUENCE [LARGE SCALE GENOMIC DNA]</scope>
    <source>
        <strain evidence="1 2">DSM 11827</strain>
    </source>
</reference>
<sequence>MYRVCHADVEGAIVRSKVQGRRLKETYLSPRNHLSSIRAGSTMQRVSARAGNQSFGDGLKICRSAPNVKQAVPMDEETPEPVTSLLNTTRFAASLPLKAPIENGWMNIAHSLGQLEEGVHLSLRARDRSDHHGQVQRILSLDLLRGVYYKHCNLTQ</sequence>
<evidence type="ECO:0000313" key="2">
    <source>
        <dbReference type="Proteomes" id="UP000007148"/>
    </source>
</evidence>
<dbReference type="HOGENOM" id="CLU_1687358_0_0_1"/>
<proteinExistence type="predicted"/>